<dbReference type="InterPro" id="IPR052935">
    <property type="entry name" value="Mg2+_PAP"/>
</dbReference>
<gene>
    <name evidence="3" type="ORF">J3R30DRAFT_2099468</name>
</gene>
<reference evidence="3" key="1">
    <citation type="submission" date="2022-08" db="EMBL/GenBank/DDBJ databases">
        <title>A Global Phylogenomic Analysis of the Shiitake Genus Lentinula.</title>
        <authorList>
            <consortium name="DOE Joint Genome Institute"/>
            <person name="Sierra-Patev S."/>
            <person name="Min B."/>
            <person name="Naranjo-Ortiz M."/>
            <person name="Looney B."/>
            <person name="Konkel Z."/>
            <person name="Slot J.C."/>
            <person name="Sakamoto Y."/>
            <person name="Steenwyk J.L."/>
            <person name="Rokas A."/>
            <person name="Carro J."/>
            <person name="Camarero S."/>
            <person name="Ferreira P."/>
            <person name="Molpeceres G."/>
            <person name="Ruiz-Duenas F.J."/>
            <person name="Serrano A."/>
            <person name="Henrissat B."/>
            <person name="Drula E."/>
            <person name="Hughes K.W."/>
            <person name="Mata J.L."/>
            <person name="Ishikawa N.K."/>
            <person name="Vargas-Isla R."/>
            <person name="Ushijima S."/>
            <person name="Smith C.A."/>
            <person name="Ahrendt S."/>
            <person name="Andreopoulos W."/>
            <person name="He G."/>
            <person name="Labutti K."/>
            <person name="Lipzen A."/>
            <person name="Ng V."/>
            <person name="Riley R."/>
            <person name="Sandor L."/>
            <person name="Barry K."/>
            <person name="Martinez A.T."/>
            <person name="Xiao Y."/>
            <person name="Gibbons J.G."/>
            <person name="Terashima K."/>
            <person name="Grigoriev I.V."/>
            <person name="Hibbett D.S."/>
        </authorList>
    </citation>
    <scope>NUCLEOTIDE SEQUENCE</scope>
    <source>
        <strain evidence="3">JLM2183</strain>
    </source>
</reference>
<dbReference type="InterPro" id="IPR019236">
    <property type="entry name" value="APP1_cat"/>
</dbReference>
<evidence type="ECO:0000259" key="2">
    <source>
        <dbReference type="Pfam" id="PF09949"/>
    </source>
</evidence>
<dbReference type="PANTHER" id="PTHR28208">
    <property type="entry name" value="PHOSPHATIDATE PHOSPHATASE APP1"/>
    <property type="match status" value="1"/>
</dbReference>
<dbReference type="AlphaFoldDB" id="A0A9W9AGA2"/>
<comment type="caution">
    <text evidence="3">The sequence shown here is derived from an EMBL/GenBank/DDBJ whole genome shotgun (WGS) entry which is preliminary data.</text>
</comment>
<dbReference type="OrthoDB" id="414243at2759"/>
<proteinExistence type="predicted"/>
<dbReference type="GO" id="GO:0030479">
    <property type="term" value="C:actin cortical patch"/>
    <property type="evidence" value="ECO:0007669"/>
    <property type="project" value="TreeGrafter"/>
</dbReference>
<dbReference type="EMBL" id="JAOTPV010000005">
    <property type="protein sequence ID" value="KAJ4481908.1"/>
    <property type="molecule type" value="Genomic_DNA"/>
</dbReference>
<dbReference type="Proteomes" id="UP001150266">
    <property type="component" value="Unassembled WGS sequence"/>
</dbReference>
<sequence length="369" mass="41034">MKFTLVTWVWIVAVIVLRSRARPLPRRSLTSTLLLNALGFQPRGDGKVTISIQAFAHLATPESFSPLTHFLNSTLHQIHGDHMATAMQRFNLFGAVGIPFDKLTLTVKGCEEQDVELPRTGFKDLGIVIANVSVGKCQSSLPTAKTDNSDTVTIFSSPPTGLGIISDVDDTIKVTDVLEFQKMLENTAYKDPVPVAGMPDLYHSLAKSLTSYSIPPQFIYLSDSPFQLFPFLNSFLESHFPASLGPLLLQSLSATNPEEIFNFLFDKSGQKLDFKVEQIERIHGFYPHKSFLVIGDSSKQDPEVYGKAYIKFGSRFIRCIWIHLVDGADNSEERFEKAFRGVPDDTILKFSTSEIPRLQNIDVAGGKCK</sequence>
<evidence type="ECO:0000256" key="1">
    <source>
        <dbReference type="SAM" id="SignalP"/>
    </source>
</evidence>
<organism evidence="3 4">
    <name type="scientific">Lentinula aciculospora</name>
    <dbReference type="NCBI Taxonomy" id="153920"/>
    <lineage>
        <taxon>Eukaryota</taxon>
        <taxon>Fungi</taxon>
        <taxon>Dikarya</taxon>
        <taxon>Basidiomycota</taxon>
        <taxon>Agaricomycotina</taxon>
        <taxon>Agaricomycetes</taxon>
        <taxon>Agaricomycetidae</taxon>
        <taxon>Agaricales</taxon>
        <taxon>Marasmiineae</taxon>
        <taxon>Omphalotaceae</taxon>
        <taxon>Lentinula</taxon>
    </lineage>
</organism>
<evidence type="ECO:0000313" key="3">
    <source>
        <dbReference type="EMBL" id="KAJ4481908.1"/>
    </source>
</evidence>
<feature type="chain" id="PRO_5040774992" description="Phosphatidate phosphatase APP1 catalytic domain-containing protein" evidence="1">
    <location>
        <begin position="22"/>
        <end position="369"/>
    </location>
</feature>
<dbReference type="Pfam" id="PF09949">
    <property type="entry name" value="APP1_cat"/>
    <property type="match status" value="1"/>
</dbReference>
<evidence type="ECO:0000313" key="4">
    <source>
        <dbReference type="Proteomes" id="UP001150266"/>
    </source>
</evidence>
<keyword evidence="4" id="KW-1185">Reference proteome</keyword>
<feature type="signal peptide" evidence="1">
    <location>
        <begin position="1"/>
        <end position="21"/>
    </location>
</feature>
<accession>A0A9W9AGA2</accession>
<keyword evidence="1" id="KW-0732">Signal</keyword>
<protein>
    <recommendedName>
        <fullName evidence="2">Phosphatidate phosphatase APP1 catalytic domain-containing protein</fullName>
    </recommendedName>
</protein>
<dbReference type="PANTHER" id="PTHR28208:SF1">
    <property type="entry name" value="FILAMENT ORGANIZATION PROTEIN APP1-LIKE, PUTATIVE (AFU_ORTHOLOGUE AFUA_1G06650)-RELATED"/>
    <property type="match status" value="1"/>
</dbReference>
<dbReference type="GO" id="GO:0008195">
    <property type="term" value="F:phosphatidate phosphatase activity"/>
    <property type="evidence" value="ECO:0007669"/>
    <property type="project" value="InterPro"/>
</dbReference>
<feature type="domain" description="Phosphatidate phosphatase APP1 catalytic" evidence="2">
    <location>
        <begin position="163"/>
        <end position="322"/>
    </location>
</feature>
<name>A0A9W9AGA2_9AGAR</name>